<accession>A0ABR0EN37</accession>
<proteinExistence type="predicted"/>
<evidence type="ECO:0000313" key="3">
    <source>
        <dbReference type="EMBL" id="KAK4503011.1"/>
    </source>
</evidence>
<feature type="chain" id="PRO_5045553100" evidence="2">
    <location>
        <begin position="17"/>
        <end position="380"/>
    </location>
</feature>
<gene>
    <name evidence="3" type="ORF">PRZ48_006438</name>
</gene>
<reference evidence="3 4" key="1">
    <citation type="journal article" date="2023" name="G3 (Bethesda)">
        <title>A chromosome-level genome assembly of Zasmidium syzygii isolated from banana leaves.</title>
        <authorList>
            <person name="van Westerhoven A.C."/>
            <person name="Mehrabi R."/>
            <person name="Talebi R."/>
            <person name="Steentjes M.B.F."/>
            <person name="Corcolon B."/>
            <person name="Chong P.A."/>
            <person name="Kema G.H.J."/>
            <person name="Seidl M.F."/>
        </authorList>
    </citation>
    <scope>NUCLEOTIDE SEQUENCE [LARGE SCALE GENOMIC DNA]</scope>
    <source>
        <strain evidence="3 4">P124</strain>
    </source>
</reference>
<organism evidence="3 4">
    <name type="scientific">Zasmidium cellare</name>
    <name type="common">Wine cellar mold</name>
    <name type="synonym">Racodium cellare</name>
    <dbReference type="NCBI Taxonomy" id="395010"/>
    <lineage>
        <taxon>Eukaryota</taxon>
        <taxon>Fungi</taxon>
        <taxon>Dikarya</taxon>
        <taxon>Ascomycota</taxon>
        <taxon>Pezizomycotina</taxon>
        <taxon>Dothideomycetes</taxon>
        <taxon>Dothideomycetidae</taxon>
        <taxon>Mycosphaerellales</taxon>
        <taxon>Mycosphaerellaceae</taxon>
        <taxon>Zasmidium</taxon>
    </lineage>
</organism>
<keyword evidence="4" id="KW-1185">Reference proteome</keyword>
<feature type="region of interest" description="Disordered" evidence="1">
    <location>
        <begin position="254"/>
        <end position="327"/>
    </location>
</feature>
<evidence type="ECO:0000256" key="1">
    <source>
        <dbReference type="SAM" id="MobiDB-lite"/>
    </source>
</evidence>
<feature type="signal peptide" evidence="2">
    <location>
        <begin position="1"/>
        <end position="16"/>
    </location>
</feature>
<dbReference type="EMBL" id="JAXOVC010000004">
    <property type="protein sequence ID" value="KAK4503011.1"/>
    <property type="molecule type" value="Genomic_DNA"/>
</dbReference>
<name>A0ABR0EN37_ZASCE</name>
<feature type="compositionally biased region" description="Acidic residues" evidence="1">
    <location>
        <begin position="254"/>
        <end position="276"/>
    </location>
</feature>
<evidence type="ECO:0000256" key="2">
    <source>
        <dbReference type="SAM" id="SignalP"/>
    </source>
</evidence>
<evidence type="ECO:0000313" key="4">
    <source>
        <dbReference type="Proteomes" id="UP001305779"/>
    </source>
</evidence>
<feature type="region of interest" description="Disordered" evidence="1">
    <location>
        <begin position="344"/>
        <end position="380"/>
    </location>
</feature>
<protein>
    <submittedName>
        <fullName evidence="3">Uncharacterized protein</fullName>
    </submittedName>
</protein>
<feature type="compositionally biased region" description="Acidic residues" evidence="1">
    <location>
        <begin position="310"/>
        <end position="327"/>
    </location>
</feature>
<dbReference type="Proteomes" id="UP001305779">
    <property type="component" value="Unassembled WGS sequence"/>
</dbReference>
<keyword evidence="2" id="KW-0732">Signal</keyword>
<sequence>MEILAGALAILSLALAFQAEPELFLSTICNTALNMLNDDDLRHETGAPDWVDMGEFAADTLADVLRFINVVAQLAVDDQREHRGGIHILSSYAKLEFHVKPNVSPPKEAQCLRSIWEDVPQDVAGIDIYEIVVGEDMKLACGPQQGAVRLSLKYIGPSSATSLDKPGKMPQSQAYIVTRRDPIHHTDEEGRFHIIGVFGTRKAAIKRAKQHVKEELERVGGTSERYDSGEYACAIHPSWVEEFELKIEVEQYSFEDGDAVDDDDDGEDDEDEEDDDRSIVEGFSSSEYDSEGEGYTFEIQRRKPQRLWSDAEDEDEEGADDEAAKEEEELWAYNKAIERSVFGEGPSDLVYLGTQPARKRALPDDEDEIPSRSTRPRFEP</sequence>
<comment type="caution">
    <text evidence="3">The sequence shown here is derived from an EMBL/GenBank/DDBJ whole genome shotgun (WGS) entry which is preliminary data.</text>
</comment>